<dbReference type="Pfam" id="PF18962">
    <property type="entry name" value="Por_Secre_tail"/>
    <property type="match status" value="1"/>
</dbReference>
<feature type="domain" description="SLH" evidence="5">
    <location>
        <begin position="435"/>
        <end position="498"/>
    </location>
</feature>
<dbReference type="Pfam" id="PF00082">
    <property type="entry name" value="Peptidase_S8"/>
    <property type="match status" value="1"/>
</dbReference>
<dbReference type="AlphaFoldDB" id="A0A0W8FWX8"/>
<evidence type="ECO:0000256" key="4">
    <source>
        <dbReference type="ARBA" id="ARBA00022825"/>
    </source>
</evidence>
<accession>A0A0W8FWX8</accession>
<dbReference type="Gene3D" id="3.40.50.200">
    <property type="entry name" value="Peptidase S8/S53 domain"/>
    <property type="match status" value="1"/>
</dbReference>
<name>A0A0W8FWX8_9ZZZZ</name>
<dbReference type="PROSITE" id="PS00137">
    <property type="entry name" value="SUBTILASE_HIS"/>
    <property type="match status" value="1"/>
</dbReference>
<keyword evidence="2" id="KW-0645">Protease</keyword>
<gene>
    <name evidence="6" type="ORF">ASZ90_004813</name>
</gene>
<dbReference type="InterPro" id="IPR026444">
    <property type="entry name" value="Secre_tail"/>
</dbReference>
<sequence>MGSTNPAAYNDLSPAGNILPIVYLENIPSTDNNSGHGTHVAGTIGGTGVKSGGKYEGVAPGADIIGYGSGAVLFVLDALGGFDYAITHQIQYGIRIINNSWGSSGSFDPDHPINIASYKAYKRGMVVVFSAGNSGPIEGTNTPYAAPWVITVAAGNPFGGLTDFSSRGINDESFTFTKDGQTWTYENRPTITGPGDDVVSTRAISPVPVLGAPADSELDPAHIPFYTTMSGTSMSSPHIAGICALLLEINPSLKPMEIKELLQKTATNMPGYETWEVGAGYVNAYAAVDYVFGNSNYGSTVNHLRNYNSNVELEIWRDPFVIDFNPVVLLSSTGNSATFEVQENTNIIEVVSYVSGIAGEEGNPIEVVLIAPDGTEYDSGIYVAFTLYHDRGVVVADPMPGTWTVKYSSLLNLGDVTLIGFPETIEGYIKHVKILGYTGLNDITNHAAETSIKLAVAKRLVDGYSNGKFRPERELKRYELADYLMMGQAVRQYQPFNNYTTFSDIIDDQKLVVESITKRGTALKDRFWTQEPIMLPKNSNTFSPNDKVRRYELAYSLIQALGLQEAASQLDGNITVRYSGEDIPVDDANEIPAEFKKHVQLALMLNLINVYYSLEQGPFDLTPTLHAEFKPNNYVKRGEFATIITRTHDVWNQNQLPKSSNSTTTENIPLIYELTQNYPNPFNPTTTINYQLPEASIISLSIYNVLGEKIATLLNEKKEAGSYSIDFDASNLSSGVYIYQIKAGNFVKSMKMSLLK</sequence>
<comment type="similarity">
    <text evidence="1">Belongs to the peptidase S8 family.</text>
</comment>
<dbReference type="PRINTS" id="PR00723">
    <property type="entry name" value="SUBTILISIN"/>
</dbReference>
<evidence type="ECO:0000313" key="6">
    <source>
        <dbReference type="EMBL" id="KUG25366.1"/>
    </source>
</evidence>
<organism evidence="6">
    <name type="scientific">hydrocarbon metagenome</name>
    <dbReference type="NCBI Taxonomy" id="938273"/>
    <lineage>
        <taxon>unclassified sequences</taxon>
        <taxon>metagenomes</taxon>
        <taxon>ecological metagenomes</taxon>
    </lineage>
</organism>
<evidence type="ECO:0000256" key="2">
    <source>
        <dbReference type="ARBA" id="ARBA00022670"/>
    </source>
</evidence>
<dbReference type="InterPro" id="IPR023828">
    <property type="entry name" value="Peptidase_S8_Ser-AS"/>
</dbReference>
<dbReference type="PROSITE" id="PS51892">
    <property type="entry name" value="SUBTILASE"/>
    <property type="match status" value="1"/>
</dbReference>
<dbReference type="NCBIfam" id="TIGR04183">
    <property type="entry name" value="Por_Secre_tail"/>
    <property type="match status" value="1"/>
</dbReference>
<dbReference type="PANTHER" id="PTHR43806:SF11">
    <property type="entry name" value="CEREVISIN-RELATED"/>
    <property type="match status" value="1"/>
</dbReference>
<dbReference type="EMBL" id="LNQE01000703">
    <property type="protein sequence ID" value="KUG25366.1"/>
    <property type="molecule type" value="Genomic_DNA"/>
</dbReference>
<dbReference type="InterPro" id="IPR050131">
    <property type="entry name" value="Peptidase_S8_subtilisin-like"/>
</dbReference>
<evidence type="ECO:0000256" key="3">
    <source>
        <dbReference type="ARBA" id="ARBA00022801"/>
    </source>
</evidence>
<dbReference type="PROSITE" id="PS51272">
    <property type="entry name" value="SLH"/>
    <property type="match status" value="2"/>
</dbReference>
<dbReference type="GO" id="GO:0006508">
    <property type="term" value="P:proteolysis"/>
    <property type="evidence" value="ECO:0007669"/>
    <property type="project" value="UniProtKB-KW"/>
</dbReference>
<dbReference type="InterPro" id="IPR015500">
    <property type="entry name" value="Peptidase_S8_subtilisin-rel"/>
</dbReference>
<dbReference type="Gene3D" id="2.60.40.4070">
    <property type="match status" value="1"/>
</dbReference>
<evidence type="ECO:0000256" key="1">
    <source>
        <dbReference type="ARBA" id="ARBA00011073"/>
    </source>
</evidence>
<dbReference type="PROSITE" id="PS00138">
    <property type="entry name" value="SUBTILASE_SER"/>
    <property type="match status" value="1"/>
</dbReference>
<dbReference type="Pfam" id="PF00395">
    <property type="entry name" value="SLH"/>
    <property type="match status" value="1"/>
</dbReference>
<keyword evidence="3" id="KW-0378">Hydrolase</keyword>
<protein>
    <recommendedName>
        <fullName evidence="5">SLH domain-containing protein</fullName>
    </recommendedName>
</protein>
<dbReference type="PANTHER" id="PTHR43806">
    <property type="entry name" value="PEPTIDASE S8"/>
    <property type="match status" value="1"/>
</dbReference>
<keyword evidence="4" id="KW-0720">Serine protease</keyword>
<proteinExistence type="inferred from homology"/>
<dbReference type="InterPro" id="IPR022398">
    <property type="entry name" value="Peptidase_S8_His-AS"/>
</dbReference>
<dbReference type="GO" id="GO:0004252">
    <property type="term" value="F:serine-type endopeptidase activity"/>
    <property type="evidence" value="ECO:0007669"/>
    <property type="project" value="InterPro"/>
</dbReference>
<dbReference type="SUPFAM" id="SSF52743">
    <property type="entry name" value="Subtilisin-like"/>
    <property type="match status" value="1"/>
</dbReference>
<feature type="domain" description="SLH" evidence="5">
    <location>
        <begin position="582"/>
        <end position="658"/>
    </location>
</feature>
<dbReference type="InterPro" id="IPR000209">
    <property type="entry name" value="Peptidase_S8/S53_dom"/>
</dbReference>
<comment type="caution">
    <text evidence="6">The sequence shown here is derived from an EMBL/GenBank/DDBJ whole genome shotgun (WGS) entry which is preliminary data.</text>
</comment>
<dbReference type="InterPro" id="IPR001119">
    <property type="entry name" value="SLH_dom"/>
</dbReference>
<evidence type="ECO:0000259" key="5">
    <source>
        <dbReference type="PROSITE" id="PS51272"/>
    </source>
</evidence>
<reference evidence="6" key="1">
    <citation type="journal article" date="2015" name="Proc. Natl. Acad. Sci. U.S.A.">
        <title>Networks of energetic and metabolic interactions define dynamics in microbial communities.</title>
        <authorList>
            <person name="Embree M."/>
            <person name="Liu J.K."/>
            <person name="Al-Bassam M.M."/>
            <person name="Zengler K."/>
        </authorList>
    </citation>
    <scope>NUCLEOTIDE SEQUENCE</scope>
</reference>
<dbReference type="InterPro" id="IPR036852">
    <property type="entry name" value="Peptidase_S8/S53_dom_sf"/>
</dbReference>